<sequence>MTQTRSIITLQNTPVSHSASLEVEFLSSDSFDSESVVHSSSSKKRPSSSKKKNTKSFSNRPIVPGQVINPEQLEASHYTVSTFFRAKKLSLILRLGGLELFKELVRLFYLNLWISADSCVWETLILGNRIVLNNYLFKEVFGSHFSGDIPFMYGNVWPDQFEISLEDAKIFVAKIGSDLSNFGHLSIDSFVDLSEYMSVLIDATYDTHTFSSMRADTPKATRISVDYVALFLKEAEHIKVRLVGLETHMQVLQDTLGKVLQLHKDSSTDVGKLCLEVGGLKKDVIR</sequence>
<dbReference type="AlphaFoldDB" id="A0A9J5X0N8"/>
<feature type="region of interest" description="Disordered" evidence="1">
    <location>
        <begin position="36"/>
        <end position="62"/>
    </location>
</feature>
<reference evidence="2 3" key="1">
    <citation type="submission" date="2020-09" db="EMBL/GenBank/DDBJ databases">
        <title>De no assembly of potato wild relative species, Solanum commersonii.</title>
        <authorList>
            <person name="Cho K."/>
        </authorList>
    </citation>
    <scope>NUCLEOTIDE SEQUENCE [LARGE SCALE GENOMIC DNA]</scope>
    <source>
        <strain evidence="2">LZ3.2</strain>
        <tissue evidence="2">Leaf</tissue>
    </source>
</reference>
<evidence type="ECO:0000313" key="2">
    <source>
        <dbReference type="EMBL" id="KAG5581745.1"/>
    </source>
</evidence>
<keyword evidence="3" id="KW-1185">Reference proteome</keyword>
<name>A0A9J5X0N8_SOLCO</name>
<feature type="compositionally biased region" description="Basic residues" evidence="1">
    <location>
        <begin position="41"/>
        <end position="54"/>
    </location>
</feature>
<proteinExistence type="predicted"/>
<dbReference type="EMBL" id="JACXVP010000010">
    <property type="protein sequence ID" value="KAG5581745.1"/>
    <property type="molecule type" value="Genomic_DNA"/>
</dbReference>
<dbReference type="OrthoDB" id="10423572at2759"/>
<gene>
    <name evidence="2" type="ORF">H5410_052372</name>
</gene>
<dbReference type="Proteomes" id="UP000824120">
    <property type="component" value="Chromosome 10"/>
</dbReference>
<protein>
    <submittedName>
        <fullName evidence="2">Uncharacterized protein</fullName>
    </submittedName>
</protein>
<evidence type="ECO:0000313" key="3">
    <source>
        <dbReference type="Proteomes" id="UP000824120"/>
    </source>
</evidence>
<organism evidence="2 3">
    <name type="scientific">Solanum commersonii</name>
    <name type="common">Commerson's wild potato</name>
    <name type="synonym">Commerson's nightshade</name>
    <dbReference type="NCBI Taxonomy" id="4109"/>
    <lineage>
        <taxon>Eukaryota</taxon>
        <taxon>Viridiplantae</taxon>
        <taxon>Streptophyta</taxon>
        <taxon>Embryophyta</taxon>
        <taxon>Tracheophyta</taxon>
        <taxon>Spermatophyta</taxon>
        <taxon>Magnoliopsida</taxon>
        <taxon>eudicotyledons</taxon>
        <taxon>Gunneridae</taxon>
        <taxon>Pentapetalae</taxon>
        <taxon>asterids</taxon>
        <taxon>lamiids</taxon>
        <taxon>Solanales</taxon>
        <taxon>Solanaceae</taxon>
        <taxon>Solanoideae</taxon>
        <taxon>Solaneae</taxon>
        <taxon>Solanum</taxon>
    </lineage>
</organism>
<comment type="caution">
    <text evidence="2">The sequence shown here is derived from an EMBL/GenBank/DDBJ whole genome shotgun (WGS) entry which is preliminary data.</text>
</comment>
<accession>A0A9J5X0N8</accession>
<evidence type="ECO:0000256" key="1">
    <source>
        <dbReference type="SAM" id="MobiDB-lite"/>
    </source>
</evidence>